<evidence type="ECO:0008006" key="4">
    <source>
        <dbReference type="Google" id="ProtNLM"/>
    </source>
</evidence>
<name>A0A249W895_VIBPH</name>
<evidence type="ECO:0000313" key="1">
    <source>
        <dbReference type="EMBL" id="ASZ53000.1"/>
    </source>
</evidence>
<evidence type="ECO:0000313" key="3">
    <source>
        <dbReference type="Proteomes" id="UP000191946"/>
    </source>
</evidence>
<reference evidence="1" key="2">
    <citation type="submission" date="2017-09" db="EMBL/GenBank/DDBJ databases">
        <authorList>
            <person name="Ehlers B."/>
            <person name="Leendertz F.H."/>
        </authorList>
    </citation>
    <scope>NUCLEOTIDE SEQUENCE</scope>
    <source>
        <strain evidence="1">MAVP-26</strain>
    </source>
</reference>
<dbReference type="EMBL" id="CP023248">
    <property type="protein sequence ID" value="ASZ53000.1"/>
    <property type="molecule type" value="Genomic_DNA"/>
</dbReference>
<dbReference type="AlphaFoldDB" id="A0A249W895"/>
<dbReference type="RefSeq" id="WP_005496285.1">
    <property type="nucleotide sequence ID" value="NZ_CP023248.2"/>
</dbReference>
<evidence type="ECO:0000313" key="2">
    <source>
        <dbReference type="EMBL" id="OQJ98277.1"/>
    </source>
</evidence>
<organism evidence="1">
    <name type="scientific">Vibrio parahaemolyticus</name>
    <dbReference type="NCBI Taxonomy" id="670"/>
    <lineage>
        <taxon>Bacteria</taxon>
        <taxon>Pseudomonadati</taxon>
        <taxon>Pseudomonadota</taxon>
        <taxon>Gammaproteobacteria</taxon>
        <taxon>Vibrionales</taxon>
        <taxon>Vibrionaceae</taxon>
        <taxon>Vibrio</taxon>
    </lineage>
</organism>
<accession>A0A249W895</accession>
<dbReference type="Proteomes" id="UP000191946">
    <property type="component" value="Unassembled WGS sequence"/>
</dbReference>
<dbReference type="EMBL" id="LHQV01000016">
    <property type="protein sequence ID" value="OQJ98277.1"/>
    <property type="molecule type" value="Genomic_DNA"/>
</dbReference>
<protein>
    <recommendedName>
        <fullName evidence="4">Type 4 fimbrial biogenesis protein PilX N-terminal domain-containing protein</fullName>
    </recommendedName>
</protein>
<sequence>MRSKFGCSGYTTLLVTSILLLFALIASLASSKGVFFQLKVAQNELKARQEHWKAEGGLECAFAQIKEKMLVLPPSGTITLLGCAVSTTIRKLSDYEYLVTSKEGNTNLSKVIISTGNGLGAVLKTSASVELTGSMHFVPKAKGLSSDSECTSIIAGGTVSYVASVSGSDEHFLTVDSSVSSHATGILGAPSFTCKNSHKSNLFEETKRPTYLATTSTSNKNEDIKENVANISVFKDLFTMDFNAVNVAKLKNEIKADPVGVVIASGKTPKGWVKSCHTKLANAYAAGKRRFWVDGSCAISGNIFGSTTQPVDNAIQLIIYDGVLYSQSMSYFDGLLYQYLSKPTVLDVKEIWIDLFDSKNDIGVTPTSFHKHDINNNFNKYAFLLDGSLKLDGGIGLDAEDRTIKLNGSLIPAYNGGKSGKYIEKLKWQRGSWNDL</sequence>
<reference evidence="2 3" key="1">
    <citation type="submission" date="2015-08" db="EMBL/GenBank/DDBJ databases">
        <title>Draft Genome Sequences of Vibrio parahaemolyticus Strains.</title>
        <authorList>
            <person name="Gonzalez-Escalona N."/>
            <person name="DePaola A."/>
        </authorList>
    </citation>
    <scope>NUCLEOTIDE SEQUENCE [LARGE SCALE GENOMIC DNA]</scope>
    <source>
        <strain evidence="2 3">CFSAN001621</strain>
    </source>
</reference>
<gene>
    <name evidence="2" type="ORF">AKG60_17605</name>
    <name evidence="1" type="ORF">YA91_21785</name>
</gene>
<keyword evidence="3" id="KW-1185">Reference proteome</keyword>
<proteinExistence type="predicted"/>